<protein>
    <submittedName>
        <fullName evidence="2">Antibiotic biosynthesis monooxygenase</fullName>
    </submittedName>
</protein>
<accession>A0A255GLQ1</accession>
<evidence type="ECO:0000313" key="2">
    <source>
        <dbReference type="EMBL" id="OYO16768.1"/>
    </source>
</evidence>
<dbReference type="PROSITE" id="PS51725">
    <property type="entry name" value="ABM"/>
    <property type="match status" value="1"/>
</dbReference>
<gene>
    <name evidence="2" type="ORF">CGZ94_03820</name>
</gene>
<keyword evidence="2" id="KW-0503">Monooxygenase</keyword>
<dbReference type="InterPro" id="IPR007138">
    <property type="entry name" value="ABM_dom"/>
</dbReference>
<dbReference type="OrthoDB" id="3695636at2"/>
<dbReference type="PANTHER" id="PTHR33336">
    <property type="entry name" value="QUINOL MONOOXYGENASE YGIN-RELATED"/>
    <property type="match status" value="1"/>
</dbReference>
<dbReference type="Pfam" id="PF03992">
    <property type="entry name" value="ABM"/>
    <property type="match status" value="1"/>
</dbReference>
<keyword evidence="3" id="KW-1185">Reference proteome</keyword>
<dbReference type="Gene3D" id="3.30.70.100">
    <property type="match status" value="1"/>
</dbReference>
<dbReference type="InterPro" id="IPR011008">
    <property type="entry name" value="Dimeric_a/b-barrel"/>
</dbReference>
<proteinExistence type="predicted"/>
<feature type="domain" description="ABM" evidence="1">
    <location>
        <begin position="3"/>
        <end position="92"/>
    </location>
</feature>
<keyword evidence="2" id="KW-0560">Oxidoreductase</keyword>
<dbReference type="GO" id="GO:0004497">
    <property type="term" value="F:monooxygenase activity"/>
    <property type="evidence" value="ECO:0007669"/>
    <property type="project" value="UniProtKB-KW"/>
</dbReference>
<dbReference type="PANTHER" id="PTHR33336:SF15">
    <property type="entry name" value="ABM DOMAIN-CONTAINING PROTEIN"/>
    <property type="match status" value="1"/>
</dbReference>
<dbReference type="AlphaFoldDB" id="A0A255GLQ1"/>
<dbReference type="InterPro" id="IPR050744">
    <property type="entry name" value="AI-2_Isomerase_LsrG"/>
</dbReference>
<dbReference type="Proteomes" id="UP000215896">
    <property type="component" value="Unassembled WGS sequence"/>
</dbReference>
<reference evidence="2 3" key="1">
    <citation type="submission" date="2017-07" db="EMBL/GenBank/DDBJ databases">
        <title>Draft whole genome sequences of clinical Proprionibacteriaceae strains.</title>
        <authorList>
            <person name="Bernier A.-M."/>
            <person name="Bernard K."/>
            <person name="Domingo M.-C."/>
        </authorList>
    </citation>
    <scope>NUCLEOTIDE SEQUENCE [LARGE SCALE GENOMIC DNA]</scope>
    <source>
        <strain evidence="2 3">NML 030167</strain>
    </source>
</reference>
<evidence type="ECO:0000259" key="1">
    <source>
        <dbReference type="PROSITE" id="PS51725"/>
    </source>
</evidence>
<dbReference type="EMBL" id="NMVO01000002">
    <property type="protein sequence ID" value="OYO16768.1"/>
    <property type="molecule type" value="Genomic_DNA"/>
</dbReference>
<dbReference type="RefSeq" id="WP_094404793.1">
    <property type="nucleotide sequence ID" value="NZ_NMVO01000002.1"/>
</dbReference>
<name>A0A255GLQ1_9ACTN</name>
<comment type="caution">
    <text evidence="2">The sequence shown here is derived from an EMBL/GenBank/DDBJ whole genome shotgun (WGS) entry which is preliminary data.</text>
</comment>
<sequence>MTKVLYAEFTATPGNADRVAELLAGLARDVRAEEGNLIFDAHRLSEDRDKFFVYEVYRDDDAFETHIAAPYGAVFNAALNELIVEDHSVLTFLDPVE</sequence>
<evidence type="ECO:0000313" key="3">
    <source>
        <dbReference type="Proteomes" id="UP000215896"/>
    </source>
</evidence>
<organism evidence="2 3">
    <name type="scientific">Enemella evansiae</name>
    <dbReference type="NCBI Taxonomy" id="2016499"/>
    <lineage>
        <taxon>Bacteria</taxon>
        <taxon>Bacillati</taxon>
        <taxon>Actinomycetota</taxon>
        <taxon>Actinomycetes</taxon>
        <taxon>Propionibacteriales</taxon>
        <taxon>Propionibacteriaceae</taxon>
        <taxon>Enemella</taxon>
    </lineage>
</organism>
<dbReference type="SUPFAM" id="SSF54909">
    <property type="entry name" value="Dimeric alpha+beta barrel"/>
    <property type="match status" value="1"/>
</dbReference>